<proteinExistence type="inferred from homology"/>
<dbReference type="EC" id="2.1.1.-" evidence="7"/>
<protein>
    <submittedName>
        <fullName evidence="7">Cyclopropane-fatty-acyl-phospholipid synthase family protein</fullName>
        <ecNumber evidence="7">2.1.1.-</ecNumber>
    </submittedName>
</protein>
<dbReference type="PANTHER" id="PTHR43667:SF2">
    <property type="entry name" value="FATTY ACID C-METHYL TRANSFERASE"/>
    <property type="match status" value="1"/>
</dbReference>
<evidence type="ECO:0000256" key="4">
    <source>
        <dbReference type="ARBA" id="ARBA00022691"/>
    </source>
</evidence>
<dbReference type="CDD" id="cd02440">
    <property type="entry name" value="AdoMet_MTases"/>
    <property type="match status" value="1"/>
</dbReference>
<evidence type="ECO:0000313" key="7">
    <source>
        <dbReference type="EMBL" id="XCJ69153.1"/>
    </source>
</evidence>
<comment type="similarity">
    <text evidence="1">Belongs to the CFA/CMAS family.</text>
</comment>
<keyword evidence="4" id="KW-0949">S-adenosyl-L-methionine</keyword>
<dbReference type="PIRSF" id="PIRSF003085">
    <property type="entry name" value="CMAS"/>
    <property type="match status" value="1"/>
</dbReference>
<dbReference type="InterPro" id="IPR029063">
    <property type="entry name" value="SAM-dependent_MTases_sf"/>
</dbReference>
<gene>
    <name evidence="7" type="ORF">ABII15_03860</name>
</gene>
<dbReference type="EMBL" id="CP159534">
    <property type="protein sequence ID" value="XCJ69153.1"/>
    <property type="molecule type" value="Genomic_DNA"/>
</dbReference>
<dbReference type="GO" id="GO:0008610">
    <property type="term" value="P:lipid biosynthetic process"/>
    <property type="evidence" value="ECO:0007669"/>
    <property type="project" value="InterPro"/>
</dbReference>
<dbReference type="GO" id="GO:0008168">
    <property type="term" value="F:methyltransferase activity"/>
    <property type="evidence" value="ECO:0007669"/>
    <property type="project" value="UniProtKB-KW"/>
</dbReference>
<sequence>MRTDDSPSTTAFRGTTRPPAVDPVRWPDVAAPPRTSRARTAVAAAVVRRALERLPLRVRFADGTELGRGGPLLEVRRPRDFHARIGRNGLIGFGESYLAREWDAPDLVAVLTVLAAHAADLVPAPLQRLRGLWATRRPAAQRNSPDGSRENISHHYDLSNDLFALFLDETLSYSSGVFRALPAEWSLLADAQRRKIDRLLDLAEVREGTRVLEIGTGWGELALRAAARGARVTTLTLSHEQRDLARERIAAAGLADRIAVELCDYREAKGTYDAVVSVEMIEAVGAEFWPVYFRTLDARLAPGGRVALQAITMPHDRMLASGSTYTWIQKYIFPGGLLPSVEAVAEVVGEHTGLTVARRDGFGAHYAETLRLWRERFTERAAEVDALGFDETFRRMWTFYLAYSEAGFRSGYLDVQQYVFTKEESAR</sequence>
<dbReference type="AlphaFoldDB" id="A0AAU8ILN5"/>
<accession>A0AAU8ILN5</accession>
<evidence type="ECO:0000256" key="2">
    <source>
        <dbReference type="ARBA" id="ARBA00022603"/>
    </source>
</evidence>
<feature type="region of interest" description="Disordered" evidence="6">
    <location>
        <begin position="1"/>
        <end position="33"/>
    </location>
</feature>
<feature type="compositionally biased region" description="Polar residues" evidence="6">
    <location>
        <begin position="1"/>
        <end position="13"/>
    </location>
</feature>
<name>A0AAU8ILN5_9ACTN</name>
<dbReference type="Gene3D" id="3.40.50.150">
    <property type="entry name" value="Vaccinia Virus protein VP39"/>
    <property type="match status" value="1"/>
</dbReference>
<keyword evidence="3 7" id="KW-0808">Transferase</keyword>
<dbReference type="InterPro" id="IPR050723">
    <property type="entry name" value="CFA/CMAS"/>
</dbReference>
<dbReference type="Pfam" id="PF02353">
    <property type="entry name" value="CMAS"/>
    <property type="match status" value="1"/>
</dbReference>
<organism evidence="7">
    <name type="scientific">Streptomyces tabacisoli</name>
    <dbReference type="NCBI Taxonomy" id="3156398"/>
    <lineage>
        <taxon>Bacteria</taxon>
        <taxon>Bacillati</taxon>
        <taxon>Actinomycetota</taxon>
        <taxon>Actinomycetes</taxon>
        <taxon>Kitasatosporales</taxon>
        <taxon>Streptomycetaceae</taxon>
        <taxon>Streptomyces</taxon>
    </lineage>
</organism>
<dbReference type="RefSeq" id="WP_353940838.1">
    <property type="nucleotide sequence ID" value="NZ_CP159534.1"/>
</dbReference>
<reference evidence="7" key="1">
    <citation type="submission" date="2024-06" db="EMBL/GenBank/DDBJ databases">
        <title>Streptomyces sp. strain HUAS MG91 genome sequences.</title>
        <authorList>
            <person name="Mo P."/>
        </authorList>
    </citation>
    <scope>NUCLEOTIDE SEQUENCE</scope>
    <source>
        <strain evidence="7">HUAS MG91</strain>
    </source>
</reference>
<keyword evidence="5" id="KW-0443">Lipid metabolism</keyword>
<evidence type="ECO:0000256" key="3">
    <source>
        <dbReference type="ARBA" id="ARBA00022679"/>
    </source>
</evidence>
<dbReference type="SUPFAM" id="SSF53335">
    <property type="entry name" value="S-adenosyl-L-methionine-dependent methyltransferases"/>
    <property type="match status" value="1"/>
</dbReference>
<keyword evidence="2 7" id="KW-0489">Methyltransferase</keyword>
<dbReference type="GO" id="GO:0032259">
    <property type="term" value="P:methylation"/>
    <property type="evidence" value="ECO:0007669"/>
    <property type="project" value="UniProtKB-KW"/>
</dbReference>
<dbReference type="PANTHER" id="PTHR43667">
    <property type="entry name" value="CYCLOPROPANE-FATTY-ACYL-PHOSPHOLIPID SYNTHASE"/>
    <property type="match status" value="1"/>
</dbReference>
<evidence type="ECO:0000256" key="1">
    <source>
        <dbReference type="ARBA" id="ARBA00010815"/>
    </source>
</evidence>
<evidence type="ECO:0000256" key="5">
    <source>
        <dbReference type="ARBA" id="ARBA00023098"/>
    </source>
</evidence>
<evidence type="ECO:0000256" key="6">
    <source>
        <dbReference type="SAM" id="MobiDB-lite"/>
    </source>
</evidence>
<dbReference type="KEGG" id="stac:ABII15_03860"/>
<dbReference type="InterPro" id="IPR003333">
    <property type="entry name" value="CMAS"/>
</dbReference>